<name>A0A974P6I2_9CAUL</name>
<feature type="region of interest" description="Disordered" evidence="1">
    <location>
        <begin position="63"/>
        <end position="96"/>
    </location>
</feature>
<gene>
    <name evidence="2" type="ORF">JKL49_09345</name>
</gene>
<reference evidence="2" key="1">
    <citation type="submission" date="2021-01" db="EMBL/GenBank/DDBJ databases">
        <title>Genome sequence of Phenylobacterium sp. 20VBR1 isolated from a valley glaceir, Ny-Alesund, Svalbard.</title>
        <authorList>
            <person name="Thomas F.A."/>
            <person name="Krishnan K.P."/>
            <person name="Sinha R.K."/>
        </authorList>
    </citation>
    <scope>NUCLEOTIDE SEQUENCE</scope>
    <source>
        <strain evidence="2">20VBR1</strain>
    </source>
</reference>
<accession>A0A974P6I2</accession>
<evidence type="ECO:0000313" key="2">
    <source>
        <dbReference type="EMBL" id="QQZ51265.1"/>
    </source>
</evidence>
<sequence length="115" mass="11762">MSEIIVPRQFRGPPVTANGGYICGVLSNAVGGRGSAMLRSGVPLDVAVTLTPSEDGGVVLSNAEGQPLGSAKPAADDAIPMPPSPHRGRGQALRGGVALRRKVPAPRLLLLLHRA</sequence>
<dbReference type="EMBL" id="CP068570">
    <property type="protein sequence ID" value="QQZ51265.1"/>
    <property type="molecule type" value="Genomic_DNA"/>
</dbReference>
<protein>
    <submittedName>
        <fullName evidence="2">Uncharacterized protein</fullName>
    </submittedName>
</protein>
<organism evidence="2">
    <name type="scientific">Phenylobacterium glaciei</name>
    <dbReference type="NCBI Taxonomy" id="2803784"/>
    <lineage>
        <taxon>Bacteria</taxon>
        <taxon>Pseudomonadati</taxon>
        <taxon>Pseudomonadota</taxon>
        <taxon>Alphaproteobacteria</taxon>
        <taxon>Caulobacterales</taxon>
        <taxon>Caulobacteraceae</taxon>
        <taxon>Phenylobacterium</taxon>
    </lineage>
</organism>
<dbReference type="AlphaFoldDB" id="A0A974P6I2"/>
<proteinExistence type="predicted"/>
<evidence type="ECO:0000256" key="1">
    <source>
        <dbReference type="SAM" id="MobiDB-lite"/>
    </source>
</evidence>